<feature type="non-terminal residue" evidence="2">
    <location>
        <position position="1"/>
    </location>
</feature>
<proteinExistence type="predicted"/>
<evidence type="ECO:0000256" key="1">
    <source>
        <dbReference type="SAM" id="MobiDB-lite"/>
    </source>
</evidence>
<gene>
    <name evidence="2" type="ORF">AVDCRST_MAG32-2035</name>
</gene>
<reference evidence="2" key="1">
    <citation type="submission" date="2020-02" db="EMBL/GenBank/DDBJ databases">
        <authorList>
            <person name="Meier V. D."/>
        </authorList>
    </citation>
    <scope>NUCLEOTIDE SEQUENCE</scope>
    <source>
        <strain evidence="2">AVDCRST_MAG32</strain>
    </source>
</reference>
<feature type="compositionally biased region" description="Basic and acidic residues" evidence="1">
    <location>
        <begin position="217"/>
        <end position="243"/>
    </location>
</feature>
<feature type="compositionally biased region" description="Basic residues" evidence="1">
    <location>
        <begin position="179"/>
        <end position="191"/>
    </location>
</feature>
<feature type="non-terminal residue" evidence="2">
    <location>
        <position position="303"/>
    </location>
</feature>
<name>A0A6J4NHK2_9ACTN</name>
<feature type="compositionally biased region" description="Low complexity" evidence="1">
    <location>
        <begin position="145"/>
        <end position="155"/>
    </location>
</feature>
<organism evidence="2">
    <name type="scientific">uncultured Nocardioides sp</name>
    <dbReference type="NCBI Taxonomy" id="198441"/>
    <lineage>
        <taxon>Bacteria</taxon>
        <taxon>Bacillati</taxon>
        <taxon>Actinomycetota</taxon>
        <taxon>Actinomycetes</taxon>
        <taxon>Propionibacteriales</taxon>
        <taxon>Nocardioidaceae</taxon>
        <taxon>Nocardioides</taxon>
        <taxon>environmental samples</taxon>
    </lineage>
</organism>
<protein>
    <submittedName>
        <fullName evidence="2">Uncharacterized protein</fullName>
    </submittedName>
</protein>
<sequence>DQTPQPVRRRAARRPAGRVQLRLGIRCGRGLRGRRLRRCRRHRRGPRRELPGRRGCRGSIADSEQEGGRGCPGAARRHLHRHGQPAGRRRRRDPSRRAAHHRRPARPGHRGGHGHRRGRGGRLHPPRRARPVLGVRRDPGGAGAERGAAQLAARLGGRHDPGHRHRGAGARAAQEPRPRRAAAGRGRHAQGRHLDRVAAHPAPGRARLAGVPPGVPRRPDVPVDDHGRHRADPGGEGGTERRGGRVPRRSRVRLVRTQRLRRGARDRRRRAAPVRRRRRGPRRTGVAPRPPQRPAAPYDIGGV</sequence>
<dbReference type="EMBL" id="CADCUM010000087">
    <property type="protein sequence ID" value="CAA9388042.1"/>
    <property type="molecule type" value="Genomic_DNA"/>
</dbReference>
<accession>A0A6J4NHK2</accession>
<evidence type="ECO:0000313" key="2">
    <source>
        <dbReference type="EMBL" id="CAA9388042.1"/>
    </source>
</evidence>
<feature type="region of interest" description="Disordered" evidence="1">
    <location>
        <begin position="38"/>
        <end position="303"/>
    </location>
</feature>
<feature type="compositionally biased region" description="Basic residues" evidence="1">
    <location>
        <begin position="244"/>
        <end position="282"/>
    </location>
</feature>
<feature type="compositionally biased region" description="Basic residues" evidence="1">
    <location>
        <begin position="75"/>
        <end position="130"/>
    </location>
</feature>
<dbReference type="AlphaFoldDB" id="A0A6J4NHK2"/>